<name>A0ABU5CCS1_9BACI</name>
<comment type="caution">
    <text evidence="1">The sequence shown here is derived from an EMBL/GenBank/DDBJ whole genome shotgun (WGS) entry which is preliminary data.</text>
</comment>
<dbReference type="Proteomes" id="UP001281447">
    <property type="component" value="Unassembled WGS sequence"/>
</dbReference>
<accession>A0ABU5CCS1</accession>
<evidence type="ECO:0000313" key="1">
    <source>
        <dbReference type="EMBL" id="MDY0396656.1"/>
    </source>
</evidence>
<gene>
    <name evidence="1" type="ORF">RWE15_23055</name>
</gene>
<reference evidence="1 2" key="1">
    <citation type="submission" date="2023-10" db="EMBL/GenBank/DDBJ databases">
        <title>Virgibacillus halophilus 5B73C genome.</title>
        <authorList>
            <person name="Miliotis G."/>
            <person name="Sengupta P."/>
            <person name="Hameed A."/>
            <person name="Chuvochina M."/>
            <person name="Mcdonagh F."/>
            <person name="Simpson A.C."/>
            <person name="Singh N.K."/>
            <person name="Rekha P.D."/>
            <person name="Raman K."/>
            <person name="Hugenholtz P."/>
            <person name="Venkateswaran K."/>
        </authorList>
    </citation>
    <scope>NUCLEOTIDE SEQUENCE [LARGE SCALE GENOMIC DNA]</scope>
    <source>
        <strain evidence="1 2">5B73C</strain>
    </source>
</reference>
<organism evidence="1 2">
    <name type="scientific">Tigheibacillus halophilus</name>
    <dbReference type="NCBI Taxonomy" id="361280"/>
    <lineage>
        <taxon>Bacteria</taxon>
        <taxon>Bacillati</taxon>
        <taxon>Bacillota</taxon>
        <taxon>Bacilli</taxon>
        <taxon>Bacillales</taxon>
        <taxon>Bacillaceae</taxon>
        <taxon>Tigheibacillus</taxon>
    </lineage>
</organism>
<evidence type="ECO:0000313" key="2">
    <source>
        <dbReference type="Proteomes" id="UP001281447"/>
    </source>
</evidence>
<proteinExistence type="predicted"/>
<sequence>MSQIDIHVSLSTLEEQNFQTPDLQQPFASLTSENFRETLAGFNGTKAFFVKKEKEQMKEQMYRLLDNPIEQYLQQSQETLTAMYQEQLENALGNGAQLFIAEITSHVNNSLAAMAGEMDQDVLLVKQEQLKKHLERRGI</sequence>
<dbReference type="EMBL" id="JAWDIP010000004">
    <property type="protein sequence ID" value="MDY0396656.1"/>
    <property type="molecule type" value="Genomic_DNA"/>
</dbReference>
<protein>
    <submittedName>
        <fullName evidence="1">Uncharacterized protein</fullName>
    </submittedName>
</protein>
<keyword evidence="2" id="KW-1185">Reference proteome</keyword>